<feature type="transmembrane region" description="Helical" evidence="14">
    <location>
        <begin position="1148"/>
        <end position="1174"/>
    </location>
</feature>
<keyword evidence="7" id="KW-0406">Ion transport</keyword>
<feature type="transmembrane region" description="Helical" evidence="14">
    <location>
        <begin position="1314"/>
        <end position="1338"/>
    </location>
</feature>
<feature type="compositionally biased region" description="Basic and acidic residues" evidence="13">
    <location>
        <begin position="1"/>
        <end position="16"/>
    </location>
</feature>
<evidence type="ECO:0000256" key="13">
    <source>
        <dbReference type="SAM" id="MobiDB-lite"/>
    </source>
</evidence>
<feature type="transmembrane region" description="Helical" evidence="14">
    <location>
        <begin position="625"/>
        <end position="645"/>
    </location>
</feature>
<feature type="transmembrane region" description="Helical" evidence="14">
    <location>
        <begin position="1463"/>
        <end position="1485"/>
    </location>
</feature>
<feature type="transmembrane region" description="Helical" evidence="14">
    <location>
        <begin position="324"/>
        <end position="347"/>
    </location>
</feature>
<dbReference type="PANTHER" id="PTHR10037:SF62">
    <property type="entry name" value="SODIUM CHANNEL PROTEIN 60E"/>
    <property type="match status" value="1"/>
</dbReference>
<feature type="transmembrane region" description="Helical" evidence="14">
    <location>
        <begin position="129"/>
        <end position="148"/>
    </location>
</feature>
<dbReference type="InterPro" id="IPR005821">
    <property type="entry name" value="Ion_trans_dom"/>
</dbReference>
<dbReference type="InterPro" id="IPR002077">
    <property type="entry name" value="VDCCAlpha1"/>
</dbReference>
<evidence type="ECO:0000259" key="15">
    <source>
        <dbReference type="PROSITE" id="PS50222"/>
    </source>
</evidence>
<dbReference type="GO" id="GO:0005248">
    <property type="term" value="F:voltage-gated sodium channel activity"/>
    <property type="evidence" value="ECO:0007669"/>
    <property type="project" value="TreeGrafter"/>
</dbReference>
<dbReference type="Gene3D" id="1.10.287.70">
    <property type="match status" value="4"/>
</dbReference>
<feature type="transmembrane region" description="Helical" evidence="14">
    <location>
        <begin position="1076"/>
        <end position="1094"/>
    </location>
</feature>
<feature type="transmembrane region" description="Helical" evidence="14">
    <location>
        <begin position="1429"/>
        <end position="1451"/>
    </location>
</feature>
<feature type="transmembrane region" description="Helical" evidence="14">
    <location>
        <begin position="803"/>
        <end position="828"/>
    </location>
</feature>
<evidence type="ECO:0000256" key="6">
    <source>
        <dbReference type="ARBA" id="ARBA00022989"/>
    </source>
</evidence>
<evidence type="ECO:0000256" key="3">
    <source>
        <dbReference type="ARBA" id="ARBA00022692"/>
    </source>
</evidence>
<dbReference type="InParanoid" id="A0A078ALL0"/>
<dbReference type="SUPFAM" id="SSF81324">
    <property type="entry name" value="Voltage-gated potassium channels"/>
    <property type="match status" value="4"/>
</dbReference>
<feature type="compositionally biased region" description="Polar residues" evidence="13">
    <location>
        <begin position="1905"/>
        <end position="1914"/>
    </location>
</feature>
<proteinExistence type="inferred from homology"/>
<gene>
    <name evidence="16" type="primary">Contig4640.g4957</name>
    <name evidence="16" type="ORF">STYLEM_12287</name>
</gene>
<keyword evidence="5 12" id="KW-0851">Voltage-gated channel</keyword>
<dbReference type="FunFam" id="1.20.120.350:FF:000068">
    <property type="entry name" value="Sodium channel protein"/>
    <property type="match status" value="1"/>
</dbReference>
<feature type="region of interest" description="Disordered" evidence="13">
    <location>
        <begin position="1"/>
        <end position="60"/>
    </location>
</feature>
<dbReference type="InterPro" id="IPR002048">
    <property type="entry name" value="EF_hand_dom"/>
</dbReference>
<dbReference type="PROSITE" id="PS50222">
    <property type="entry name" value="EF_HAND_2"/>
    <property type="match status" value="1"/>
</dbReference>
<dbReference type="InterPro" id="IPR027359">
    <property type="entry name" value="Volt_channel_dom_sf"/>
</dbReference>
<dbReference type="Gene3D" id="1.10.238.10">
    <property type="entry name" value="EF-hand"/>
    <property type="match status" value="1"/>
</dbReference>
<feature type="transmembrane region" description="Helical" evidence="14">
    <location>
        <begin position="1530"/>
        <end position="1548"/>
    </location>
</feature>
<dbReference type="Proteomes" id="UP000039865">
    <property type="component" value="Unassembled WGS sequence"/>
</dbReference>
<keyword evidence="12" id="KW-0109">Calcium transport</keyword>
<dbReference type="PANTHER" id="PTHR10037">
    <property type="entry name" value="VOLTAGE-GATED CATION CHANNEL CALCIUM AND SODIUM"/>
    <property type="match status" value="1"/>
</dbReference>
<evidence type="ECO:0000256" key="1">
    <source>
        <dbReference type="ARBA" id="ARBA00004141"/>
    </source>
</evidence>
<comment type="subcellular location">
    <subcellularLocation>
        <location evidence="1 12">Membrane</location>
        <topology evidence="1 12">Multi-pass membrane protein</topology>
    </subcellularLocation>
</comment>
<keyword evidence="3 14" id="KW-0812">Transmembrane</keyword>
<keyword evidence="2" id="KW-0813">Transport</keyword>
<feature type="compositionally biased region" description="Polar residues" evidence="13">
    <location>
        <begin position="17"/>
        <end position="42"/>
    </location>
</feature>
<dbReference type="GO" id="GO:0005509">
    <property type="term" value="F:calcium ion binding"/>
    <property type="evidence" value="ECO:0007669"/>
    <property type="project" value="InterPro"/>
</dbReference>
<organism evidence="16 17">
    <name type="scientific">Stylonychia lemnae</name>
    <name type="common">Ciliate</name>
    <dbReference type="NCBI Taxonomy" id="5949"/>
    <lineage>
        <taxon>Eukaryota</taxon>
        <taxon>Sar</taxon>
        <taxon>Alveolata</taxon>
        <taxon>Ciliophora</taxon>
        <taxon>Intramacronucleata</taxon>
        <taxon>Spirotrichea</taxon>
        <taxon>Stichotrichia</taxon>
        <taxon>Sporadotrichida</taxon>
        <taxon>Oxytrichidae</taxon>
        <taxon>Stylonychinae</taxon>
        <taxon>Stylonychia</taxon>
    </lineage>
</organism>
<keyword evidence="11" id="KW-0479">Metal-binding</keyword>
<evidence type="ECO:0000256" key="4">
    <source>
        <dbReference type="ARBA" id="ARBA00022737"/>
    </source>
</evidence>
<feature type="transmembrane region" description="Helical" evidence="14">
    <location>
        <begin position="1194"/>
        <end position="1220"/>
    </location>
</feature>
<dbReference type="FunFam" id="1.20.120.350:FF:000009">
    <property type="entry name" value="Voltage-dependent T-type calcium channel subunit alpha"/>
    <property type="match status" value="1"/>
</dbReference>
<keyword evidence="17" id="KW-1185">Reference proteome</keyword>
<feature type="region of interest" description="Disordered" evidence="13">
    <location>
        <begin position="1884"/>
        <end position="1914"/>
    </location>
</feature>
<feature type="region of interest" description="Disordered" evidence="13">
    <location>
        <begin position="368"/>
        <end position="401"/>
    </location>
</feature>
<evidence type="ECO:0000256" key="11">
    <source>
        <dbReference type="PIRSR" id="PIRSR602077-1"/>
    </source>
</evidence>
<evidence type="ECO:0000256" key="14">
    <source>
        <dbReference type="SAM" id="Phobius"/>
    </source>
</evidence>
<evidence type="ECO:0000256" key="8">
    <source>
        <dbReference type="ARBA" id="ARBA00023136"/>
    </source>
</evidence>
<feature type="transmembrane region" description="Helical" evidence="14">
    <location>
        <begin position="724"/>
        <end position="741"/>
    </location>
</feature>
<dbReference type="Gene3D" id="1.20.120.350">
    <property type="entry name" value="Voltage-gated potassium channels. Chain C"/>
    <property type="match status" value="3"/>
</dbReference>
<keyword evidence="10" id="KW-0407">Ion channel</keyword>
<keyword evidence="12" id="KW-0107">Calcium channel</keyword>
<sequence>MNLQEEDKTFESRIQRDTNLPPTSRNPNQQIDSVPIQQSHQGSVIVPPDESMNSHAEGGEHDGKLQSIIQKLKKNAQENQNIQEKTVGKGEALLKVHGKELILDKRALFALHIRNRVRYFIIYVTEWKWFDRFIIFVIFLNSLFLATYDFSDRNDVTERWIELVPEIPNLRGLRTLRVLRPLRSINAIPSMKNQITSLIKSLGQLVNVLLFLMFLFIIFGILGVQLFSGQFYQRCRLTPKPDDFGNWPVDTSIDRLCAYPGSDGWYQCPSTSYCGSPADFGMGIDNENLTQADYINYGITTFDNLGVGMLTIFQVITLEGWSDLMYMLMDSGTPWLSSIYFIALVFIGQTKDQQQKDDDKKREQLKKDLQLKADEQRKEKEELEKQNRLNDQDNKYHDLSGDQKDLVHKTKIIRDNAPNILRRATPESRESQLRREREKEIHNQDPKINLYSGHETTEKNFLPVITNYENKLRTTFYDLDQKKFKVEDNSNNLTNNISQQQTPINVNTRVMEGEKYKEQEDQFKNSDASLINEIVPKSDIIINGETKINQSNAKNQSQITMFMSETDEPTISKKNRSICHRIQYVFFRIAMNPIFATVIVMLILMNTLILSFDRYPIDQNVSDQYNQINTVLTWLFFVEMMVKLIGLGPKLYSKDKFNLFDAFITCLTTAENLIDISPVDSTISSGGAISGFRAVRLFRIFKLARQLKSFQTMLQKIAMSLKDIGNFSVLLFLFLFTYTLLGMEIFSYKVKFAKDGSIDLDNGQSPRQNFDNFLHGFVTIFIVLIGDNWNTIMYTFYNVQGGIAALFFVTLQVFGKYVLLNLFLAILLQNFEDDGAATQQTINTDLSVSNNTSTRIQRFKDSIRDKIRSIFKRNQINATSQVPDSLSVQFTIPNIENGNQSIRGLQESARGNNDRSVSDFNLFKNFDGGLSQRNSISLRNQNSQNEGLLSRQESLNNTLRQSKQFQQFKKMHTIGGNENIIPIDPSANEKSNYQTENENEDVFQDNGEVGYNTNRNLLTKSGKSSKKKKNLFEDITNKTQSIKNKSDIIMRGKSFYLFSPKNSFRRAMHRIVSHRFFDPFILSMILLSTIMLAIDNPLDDPNGLQSKTLEKIDYVITAIFCMEALLKIFVFGLVINGPESYLRVSWNIMDFIIVIFSIISILLSDLNIQFIKVIRMLRVLRPLRMISRNEGLKLAVLSLINAVPSIINALVISLLFYILFGIFATNFFKGTFYHCVTDKISQILDIDKEITTKWDCLNVGGDWINTITNFDNLPVSMMSLFILSSTEGWGDIMYNGVDATEIDHQPVYNMNEGWVFFFMVFMIIGSLFLLNLFVSIVVNTYYVEKEKLSQNDVLKNYQKQWLLIQSLGFEAQPTKIEKRHDNIVSKFCQNIADSPKFDYFIIGCIIINTILMALTWFQNPQEIPANLEIVNYFFTAVFTLEAIIKIIAYGLGYFKQGWNIFDFVIVIISYVTLIIGQLSSAAVGPKQTTIARAFRIGRVFRLIKKAKFLRIIFNTIIVTIPALANVGALMFLLLFIFSILGVQTFALIKLQDSLNYHANFQNFGMAFLTLIRLQTGEGWNNIMEDTLRTKSVVFDCDDSPTYDSIQQNGGDPNGCGTGAAYAYFLSFQIIVTIIFLNLFVAVILQGFSTSTDEEVLEVYKKQIEAFKKVWVKYDPNGTGYIKINDMNDLIDDVEEETDIITVVIHKDFSRRRFFISSLQAPCYKNFSMYYFQDILSCLQKRYLQHRYVIEEIDKMEIDVSQYTIQAKNKELEFDEIIEEIPEISADKKIQIVEENFKLRTKYTKRQEDKVDKFEDKVYDSSYIVWVPVIQQRIKPFLNRILERKREHARIQNMLDRNNLSLIMETGGQPSAMQSLHRDDPIYTQSEDGFTPHRRHRQSRPEETTHQLLSSEWNGPNVNIQNLRQRPLNNSSNIHQIEADRRDYGQTGEVGGTNTLCNGDESYEHEYSQVIREEMISNPNYNGSIIRR</sequence>
<evidence type="ECO:0000256" key="10">
    <source>
        <dbReference type="ARBA" id="ARBA00023303"/>
    </source>
</evidence>
<feature type="transmembrane region" description="Helical" evidence="14">
    <location>
        <begin position="1621"/>
        <end position="1644"/>
    </location>
</feature>
<dbReference type="OMA" id="EGGRKHH"/>
<accession>A0A078ALL0</accession>
<feature type="binding site" evidence="11">
    <location>
        <position position="319"/>
    </location>
    <ligand>
        <name>Ca(2+)</name>
        <dbReference type="ChEBI" id="CHEBI:29108"/>
    </ligand>
</feature>
<dbReference type="GO" id="GO:0005245">
    <property type="term" value="F:voltage-gated calcium channel activity"/>
    <property type="evidence" value="ECO:0007669"/>
    <property type="project" value="InterPro"/>
</dbReference>
<reference evidence="16 17" key="1">
    <citation type="submission" date="2014-06" db="EMBL/GenBank/DDBJ databases">
        <authorList>
            <person name="Swart Estienne"/>
        </authorList>
    </citation>
    <scope>NUCLEOTIDE SEQUENCE [LARGE SCALE GENOMIC DNA]</scope>
    <source>
        <strain evidence="16 17">130c</strain>
    </source>
</reference>
<dbReference type="FunFam" id="1.10.287.70:FF:000117">
    <property type="entry name" value="Voltage-gated Ca2+ channel, alpha subunit"/>
    <property type="match status" value="1"/>
</dbReference>
<dbReference type="PRINTS" id="PR00167">
    <property type="entry name" value="CACHANNEL"/>
</dbReference>
<feature type="transmembrane region" description="Helical" evidence="14">
    <location>
        <begin position="294"/>
        <end position="318"/>
    </location>
</feature>
<keyword evidence="9" id="KW-0325">Glycoprotein</keyword>
<feature type="transmembrane region" description="Helical" evidence="14">
    <location>
        <begin position="205"/>
        <end position="227"/>
    </location>
</feature>
<evidence type="ECO:0000256" key="9">
    <source>
        <dbReference type="ARBA" id="ARBA00023180"/>
    </source>
</evidence>
<dbReference type="EMBL" id="CCKQ01011676">
    <property type="protein sequence ID" value="CDW83245.1"/>
    <property type="molecule type" value="Genomic_DNA"/>
</dbReference>
<dbReference type="OrthoDB" id="193091at2759"/>
<evidence type="ECO:0000256" key="5">
    <source>
        <dbReference type="ARBA" id="ARBA00022882"/>
    </source>
</evidence>
<evidence type="ECO:0000313" key="17">
    <source>
        <dbReference type="Proteomes" id="UP000039865"/>
    </source>
</evidence>
<feature type="transmembrane region" description="Helical" evidence="14">
    <location>
        <begin position="585"/>
        <end position="605"/>
    </location>
</feature>
<feature type="transmembrane region" description="Helical" evidence="14">
    <location>
        <begin position="1506"/>
        <end position="1524"/>
    </location>
</feature>
<dbReference type="GO" id="GO:0005891">
    <property type="term" value="C:voltage-gated calcium channel complex"/>
    <property type="evidence" value="ECO:0007669"/>
    <property type="project" value="InterPro"/>
</dbReference>
<keyword evidence="4" id="KW-0677">Repeat</keyword>
<keyword evidence="11 12" id="KW-0106">Calcium</keyword>
<dbReference type="InterPro" id="IPR043203">
    <property type="entry name" value="VGCC_Ca_Na"/>
</dbReference>
<feature type="binding site" evidence="11">
    <location>
        <position position="1287"/>
    </location>
    <ligand>
        <name>Ca(2+)</name>
        <dbReference type="ChEBI" id="CHEBI:29108"/>
    </ligand>
</feature>
<comment type="similarity">
    <text evidence="12">Belongs to the calcium channel alpha-1 subunit (TC 1.A.1.11) family.</text>
</comment>
<feature type="transmembrane region" description="Helical" evidence="14">
    <location>
        <begin position="1114"/>
        <end position="1136"/>
    </location>
</feature>
<evidence type="ECO:0000256" key="2">
    <source>
        <dbReference type="ARBA" id="ARBA00022448"/>
    </source>
</evidence>
<dbReference type="Pfam" id="PF00520">
    <property type="entry name" value="Ion_trans"/>
    <property type="match status" value="4"/>
</dbReference>
<keyword evidence="6 14" id="KW-1133">Transmembrane helix</keyword>
<dbReference type="GO" id="GO:0001518">
    <property type="term" value="C:voltage-gated sodium channel complex"/>
    <property type="evidence" value="ECO:0007669"/>
    <property type="project" value="TreeGrafter"/>
</dbReference>
<name>A0A078ALL0_STYLE</name>
<keyword evidence="8 14" id="KW-0472">Membrane</keyword>
<feature type="domain" description="EF-hand" evidence="15">
    <location>
        <begin position="1661"/>
        <end position="1696"/>
    </location>
</feature>
<feature type="transmembrane region" description="Helical" evidence="14">
    <location>
        <begin position="1399"/>
        <end position="1417"/>
    </location>
</feature>
<evidence type="ECO:0000313" key="16">
    <source>
        <dbReference type="EMBL" id="CDW83245.1"/>
    </source>
</evidence>
<protein>
    <submittedName>
        <fullName evidence="16">Voltage-gated ion channel superfamily</fullName>
    </submittedName>
</protein>
<evidence type="ECO:0000256" key="12">
    <source>
        <dbReference type="RuleBase" id="RU003808"/>
    </source>
</evidence>
<evidence type="ECO:0000256" key="7">
    <source>
        <dbReference type="ARBA" id="ARBA00023065"/>
    </source>
</evidence>